<evidence type="ECO:0000256" key="1">
    <source>
        <dbReference type="ARBA" id="ARBA00023125"/>
    </source>
</evidence>
<dbReference type="CDD" id="cd02209">
    <property type="entry name" value="cupin_XRE_C"/>
    <property type="match status" value="1"/>
</dbReference>
<dbReference type="Pfam" id="PF01381">
    <property type="entry name" value="HTH_3"/>
    <property type="match status" value="1"/>
</dbReference>
<dbReference type="SMART" id="SM00530">
    <property type="entry name" value="HTH_XRE"/>
    <property type="match status" value="1"/>
</dbReference>
<sequence>MADERPPFEQVAANIRRERERARMSLTELARRSGLAKSTLSQLEAGTGNPSLETLWALGVALGVPFSRLVDPPRPAVRLVRAGEGPAARSGQASYTATLLAASPPGARRDLYRIEAEPGESRRSEPHLAGTVEHLVIGAGRALAGPVDEPVELGPGDYLSYPGDAPHVFTALEAATSGVIVMEQL</sequence>
<dbReference type="InterPro" id="IPR011051">
    <property type="entry name" value="RmlC_Cupin_sf"/>
</dbReference>
<dbReference type="SUPFAM" id="SSF47413">
    <property type="entry name" value="lambda repressor-like DNA-binding domains"/>
    <property type="match status" value="1"/>
</dbReference>
<dbReference type="CDD" id="cd00093">
    <property type="entry name" value="HTH_XRE"/>
    <property type="match status" value="1"/>
</dbReference>
<dbReference type="GO" id="GO:0003700">
    <property type="term" value="F:DNA-binding transcription factor activity"/>
    <property type="evidence" value="ECO:0007669"/>
    <property type="project" value="TreeGrafter"/>
</dbReference>
<protein>
    <recommendedName>
        <fullName evidence="2">HTH cro/C1-type domain-containing protein</fullName>
    </recommendedName>
</protein>
<name>A0A1M4DZC4_9ACTN</name>
<dbReference type="GO" id="GO:0005829">
    <property type="term" value="C:cytosol"/>
    <property type="evidence" value="ECO:0007669"/>
    <property type="project" value="TreeGrafter"/>
</dbReference>
<dbReference type="AlphaFoldDB" id="A0A1M4DZC4"/>
<evidence type="ECO:0000259" key="2">
    <source>
        <dbReference type="PROSITE" id="PS50943"/>
    </source>
</evidence>
<dbReference type="InterPro" id="IPR010982">
    <property type="entry name" value="Lambda_DNA-bd_dom_sf"/>
</dbReference>
<dbReference type="Gene3D" id="1.10.260.40">
    <property type="entry name" value="lambda repressor-like DNA-binding domains"/>
    <property type="match status" value="1"/>
</dbReference>
<dbReference type="PANTHER" id="PTHR46797">
    <property type="entry name" value="HTH-TYPE TRANSCRIPTIONAL REGULATOR"/>
    <property type="match status" value="1"/>
</dbReference>
<reference evidence="3" key="1">
    <citation type="submission" date="2016-04" db="EMBL/GenBank/DDBJ databases">
        <authorList>
            <person name="Evans L.H."/>
            <person name="Alamgir A."/>
            <person name="Owens N."/>
            <person name="Weber N.D."/>
            <person name="Virtaneva K."/>
            <person name="Barbian K."/>
            <person name="Babar A."/>
            <person name="Rosenke K."/>
        </authorList>
    </citation>
    <scope>NUCLEOTIDE SEQUENCE</scope>
    <source>
        <strain evidence="3">Nono1</strain>
    </source>
</reference>
<dbReference type="PROSITE" id="PS50943">
    <property type="entry name" value="HTH_CROC1"/>
    <property type="match status" value="1"/>
</dbReference>
<dbReference type="InterPro" id="IPR014710">
    <property type="entry name" value="RmlC-like_jellyroll"/>
</dbReference>
<dbReference type="EMBL" id="LT559118">
    <property type="protein sequence ID" value="SBO91907.1"/>
    <property type="molecule type" value="Genomic_DNA"/>
</dbReference>
<gene>
    <name evidence="3" type="ORF">BN4615_P1421</name>
</gene>
<dbReference type="SUPFAM" id="SSF51182">
    <property type="entry name" value="RmlC-like cupins"/>
    <property type="match status" value="1"/>
</dbReference>
<dbReference type="Gene3D" id="2.60.120.10">
    <property type="entry name" value="Jelly Rolls"/>
    <property type="match status" value="1"/>
</dbReference>
<feature type="domain" description="HTH cro/C1-type" evidence="2">
    <location>
        <begin position="15"/>
        <end position="69"/>
    </location>
</feature>
<organism evidence="3">
    <name type="scientific">Nonomuraea gerenzanensis</name>
    <dbReference type="NCBI Taxonomy" id="93944"/>
    <lineage>
        <taxon>Bacteria</taxon>
        <taxon>Bacillati</taxon>
        <taxon>Actinomycetota</taxon>
        <taxon>Actinomycetes</taxon>
        <taxon>Streptosporangiales</taxon>
        <taxon>Streptosporangiaceae</taxon>
        <taxon>Nonomuraea</taxon>
    </lineage>
</organism>
<dbReference type="PANTHER" id="PTHR46797:SF1">
    <property type="entry name" value="METHYLPHOSPHONATE SYNTHASE"/>
    <property type="match status" value="1"/>
</dbReference>
<dbReference type="GO" id="GO:0003677">
    <property type="term" value="F:DNA binding"/>
    <property type="evidence" value="ECO:0007669"/>
    <property type="project" value="UniProtKB-KW"/>
</dbReference>
<dbReference type="InterPro" id="IPR050807">
    <property type="entry name" value="TransReg_Diox_bact_type"/>
</dbReference>
<proteinExistence type="predicted"/>
<dbReference type="InterPro" id="IPR001387">
    <property type="entry name" value="Cro/C1-type_HTH"/>
</dbReference>
<accession>A0A1M4DZC4</accession>
<keyword evidence="1" id="KW-0238">DNA-binding</keyword>
<evidence type="ECO:0000313" key="3">
    <source>
        <dbReference type="EMBL" id="SBO91907.1"/>
    </source>
</evidence>